<dbReference type="SMART" id="SM00320">
    <property type="entry name" value="WD40"/>
    <property type="match status" value="5"/>
</dbReference>
<dbReference type="PRINTS" id="PR00320">
    <property type="entry name" value="GPROTEINBRPT"/>
</dbReference>
<dbReference type="RefSeq" id="WP_380746303.1">
    <property type="nucleotide sequence ID" value="NZ_JBHSRF010000002.1"/>
</dbReference>
<feature type="repeat" description="WD" evidence="3">
    <location>
        <begin position="662"/>
        <end position="680"/>
    </location>
</feature>
<feature type="repeat" description="WD" evidence="3">
    <location>
        <begin position="356"/>
        <end position="377"/>
    </location>
</feature>
<proteinExistence type="predicted"/>
<evidence type="ECO:0000256" key="3">
    <source>
        <dbReference type="PROSITE-ProRule" id="PRU00221"/>
    </source>
</evidence>
<dbReference type="InterPro" id="IPR019775">
    <property type="entry name" value="WD40_repeat_CS"/>
</dbReference>
<dbReference type="PROSITE" id="PS00678">
    <property type="entry name" value="WD_REPEATS_1"/>
    <property type="match status" value="1"/>
</dbReference>
<dbReference type="InterPro" id="IPR020472">
    <property type="entry name" value="WD40_PAC1"/>
</dbReference>
<feature type="compositionally biased region" description="Gly residues" evidence="4">
    <location>
        <begin position="135"/>
        <end position="155"/>
    </location>
</feature>
<keyword evidence="1 3" id="KW-0853">WD repeat</keyword>
<accession>A0ABW1NCV3</accession>
<evidence type="ECO:0000256" key="4">
    <source>
        <dbReference type="SAM" id="MobiDB-lite"/>
    </source>
</evidence>
<name>A0ABW1NCV3_9ACTN</name>
<dbReference type="InterPro" id="IPR015943">
    <property type="entry name" value="WD40/YVTN_repeat-like_dom_sf"/>
</dbReference>
<dbReference type="Pfam" id="PF00400">
    <property type="entry name" value="WD40"/>
    <property type="match status" value="2"/>
</dbReference>
<organism evidence="5 6">
    <name type="scientific">Sphaerisporangium aureirubrum</name>
    <dbReference type="NCBI Taxonomy" id="1544736"/>
    <lineage>
        <taxon>Bacteria</taxon>
        <taxon>Bacillati</taxon>
        <taxon>Actinomycetota</taxon>
        <taxon>Actinomycetes</taxon>
        <taxon>Streptosporangiales</taxon>
        <taxon>Streptosporangiaceae</taxon>
        <taxon>Sphaerisporangium</taxon>
    </lineage>
</organism>
<dbReference type="PROSITE" id="PS50082">
    <property type="entry name" value="WD_REPEATS_2"/>
    <property type="match status" value="3"/>
</dbReference>
<protein>
    <submittedName>
        <fullName evidence="5">WD40 repeat domain-containing protein</fullName>
    </submittedName>
</protein>
<evidence type="ECO:0000313" key="5">
    <source>
        <dbReference type="EMBL" id="MFC6079842.1"/>
    </source>
</evidence>
<sequence>MRVGGVRRAALVTVCLVAAGGVLRGSVGPPVWPAESAVCAERPATPVPRAFGGPVVLGEDGHTNVRAVAFGRLGGRPVAVSAGQEGTLRTWALPGLTPVGEPVEAGGPVRRIASGSVAPGVRLAVTGGPDDRTPAGGGPGDGAADGDGAGNGAGNGAGDGGVFAMAGGMEAWAEPENARDARLDGRDVRVVAGDELRVVDAASGRDVRPPVPLGEDNGVNALELITLNGRLTAVVNADGGDENEPGPDPLRFWDLESGREAGRIDGDFAIVRQARAGGRTVLLTVNRGTDYYDLADPPPLGSVSVWDPLTRKQIALMPGNPPAPGAQGGEDVGFFREAVTAVSLAVGEVDGRSVALTGGGDNTVRLWDVATATQLAATVPPGHTDEISGVAVTERAGRPVVVTGGWDGRVILWDPVTRRRIGDPPPARDGPVWTVTTGRVGGRPAVGTAGARVVSVQDLATGTTVRQIAAGDGGSRTAMLGDRLVLLDVAAGRARLWDPATGERIGVDVPVGDRVPAGLLTPAELDGRPVVVVNLRRRAEIWDVRAGRLLGTVSGVSASEGVAAVGRMRCTTAAITARGRTVYVWDLRTGKRLTRPLRGHTGTVVGILFGRLGDLPVAVTAAVGGDIRVWNLLDGKQIGDPLPAGNRLPRVALGPALGHTVLVAGGRDERVRMWDLSVPG</sequence>
<dbReference type="PANTHER" id="PTHR19848:SF8">
    <property type="entry name" value="F-BOX AND WD REPEAT DOMAIN CONTAINING 7"/>
    <property type="match status" value="1"/>
</dbReference>
<dbReference type="Gene3D" id="2.130.10.10">
    <property type="entry name" value="YVTN repeat-like/Quinoprotein amine dehydrogenase"/>
    <property type="match status" value="3"/>
</dbReference>
<dbReference type="InterPro" id="IPR011047">
    <property type="entry name" value="Quinoprotein_ADH-like_sf"/>
</dbReference>
<keyword evidence="2" id="KW-0677">Repeat</keyword>
<reference evidence="6" key="1">
    <citation type="journal article" date="2019" name="Int. J. Syst. Evol. Microbiol.">
        <title>The Global Catalogue of Microorganisms (GCM) 10K type strain sequencing project: providing services to taxonomists for standard genome sequencing and annotation.</title>
        <authorList>
            <consortium name="The Broad Institute Genomics Platform"/>
            <consortium name="The Broad Institute Genome Sequencing Center for Infectious Disease"/>
            <person name="Wu L."/>
            <person name="Ma J."/>
        </authorList>
    </citation>
    <scope>NUCLEOTIDE SEQUENCE [LARGE SCALE GENOMIC DNA]</scope>
    <source>
        <strain evidence="6">JCM 30346</strain>
    </source>
</reference>
<dbReference type="InterPro" id="IPR001680">
    <property type="entry name" value="WD40_rpt"/>
</dbReference>
<keyword evidence="6" id="KW-1185">Reference proteome</keyword>
<evidence type="ECO:0000256" key="1">
    <source>
        <dbReference type="ARBA" id="ARBA00022574"/>
    </source>
</evidence>
<dbReference type="Proteomes" id="UP001596137">
    <property type="component" value="Unassembled WGS sequence"/>
</dbReference>
<comment type="caution">
    <text evidence="5">The sequence shown here is derived from an EMBL/GenBank/DDBJ whole genome shotgun (WGS) entry which is preliminary data.</text>
</comment>
<dbReference type="PANTHER" id="PTHR19848">
    <property type="entry name" value="WD40 REPEAT PROTEIN"/>
    <property type="match status" value="1"/>
</dbReference>
<evidence type="ECO:0000313" key="6">
    <source>
        <dbReference type="Proteomes" id="UP001596137"/>
    </source>
</evidence>
<dbReference type="EMBL" id="JBHSRF010000002">
    <property type="protein sequence ID" value="MFC6079842.1"/>
    <property type="molecule type" value="Genomic_DNA"/>
</dbReference>
<gene>
    <name evidence="5" type="ORF">ACFP1K_01630</name>
</gene>
<evidence type="ECO:0000256" key="2">
    <source>
        <dbReference type="ARBA" id="ARBA00022737"/>
    </source>
</evidence>
<dbReference type="SUPFAM" id="SSF50998">
    <property type="entry name" value="Quinoprotein alcohol dehydrogenase-like"/>
    <property type="match status" value="2"/>
</dbReference>
<feature type="repeat" description="WD" evidence="3">
    <location>
        <begin position="380"/>
        <end position="414"/>
    </location>
</feature>
<feature type="region of interest" description="Disordered" evidence="4">
    <location>
        <begin position="123"/>
        <end position="155"/>
    </location>
</feature>